<evidence type="ECO:0000313" key="1">
    <source>
        <dbReference type="EMBL" id="SIQ51711.1"/>
    </source>
</evidence>
<name>A0A9X8R5T0_9CORY</name>
<gene>
    <name evidence="1" type="ORF">SAMN05421802_1175</name>
</gene>
<keyword evidence="2" id="KW-1185">Reference proteome</keyword>
<dbReference type="AlphaFoldDB" id="A0A9X8R5T0"/>
<reference evidence="1 2" key="1">
    <citation type="submission" date="2017-01" db="EMBL/GenBank/DDBJ databases">
        <authorList>
            <person name="Varghese N."/>
            <person name="Submissions S."/>
        </authorList>
    </citation>
    <scope>NUCLEOTIDE SEQUENCE [LARGE SCALE GENOMIC DNA]</scope>
    <source>
        <strain evidence="1 2">DSM 44280</strain>
    </source>
</reference>
<protein>
    <submittedName>
        <fullName evidence="1">Uncharacterized protein</fullName>
    </submittedName>
</protein>
<accession>A0A9X8R5T0</accession>
<dbReference type="Proteomes" id="UP000185547">
    <property type="component" value="Unassembled WGS sequence"/>
</dbReference>
<dbReference type="EMBL" id="FTMH01000017">
    <property type="protein sequence ID" value="SIQ51711.1"/>
    <property type="molecule type" value="Genomic_DNA"/>
</dbReference>
<evidence type="ECO:0000313" key="2">
    <source>
        <dbReference type="Proteomes" id="UP000185547"/>
    </source>
</evidence>
<comment type="caution">
    <text evidence="1">The sequence shown here is derived from an EMBL/GenBank/DDBJ whole genome shotgun (WGS) entry which is preliminary data.</text>
</comment>
<proteinExistence type="predicted"/>
<organism evidence="1 2">
    <name type="scientific">Corynebacterium afermentans</name>
    <dbReference type="NCBI Taxonomy" id="38286"/>
    <lineage>
        <taxon>Bacteria</taxon>
        <taxon>Bacillati</taxon>
        <taxon>Actinomycetota</taxon>
        <taxon>Actinomycetes</taxon>
        <taxon>Mycobacteriales</taxon>
        <taxon>Corynebacteriaceae</taxon>
        <taxon>Corynebacterium</taxon>
    </lineage>
</organism>
<sequence>MTIKNSIEDGARWLQQGPAYGTPEWQEVYGQRNMIKSRNDKLKNSRGIGIGDSTVRLTRGWVGQLLATVMWRSKHTLDATR</sequence>